<evidence type="ECO:0000313" key="2">
    <source>
        <dbReference type="Proteomes" id="UP001556196"/>
    </source>
</evidence>
<dbReference type="EMBL" id="JBFOCI010000001">
    <property type="protein sequence ID" value="MEW9804900.1"/>
    <property type="molecule type" value="Genomic_DNA"/>
</dbReference>
<evidence type="ECO:0008006" key="3">
    <source>
        <dbReference type="Google" id="ProtNLM"/>
    </source>
</evidence>
<accession>A0ABV3QV05</accession>
<reference evidence="1 2" key="1">
    <citation type="submission" date="2024-06" db="EMBL/GenBank/DDBJ databases">
        <authorList>
            <person name="Tuo L."/>
        </authorList>
    </citation>
    <scope>NUCLEOTIDE SEQUENCE [LARGE SCALE GENOMIC DNA]</scope>
    <source>
        <strain evidence="1 2">ZMM04-5</strain>
    </source>
</reference>
<proteinExistence type="predicted"/>
<name>A0ABV3QV05_9HYPH</name>
<comment type="caution">
    <text evidence="1">The sequence shown here is derived from an EMBL/GenBank/DDBJ whole genome shotgun (WGS) entry which is preliminary data.</text>
</comment>
<sequence>MAAERRAPLTAHRNSDDNKWYYRINRSDEAGPAIGPFHSVEEAIEASRRYLPADEIA</sequence>
<dbReference type="Proteomes" id="UP001556196">
    <property type="component" value="Unassembled WGS sequence"/>
</dbReference>
<dbReference type="RefSeq" id="WP_367721956.1">
    <property type="nucleotide sequence ID" value="NZ_JBFOCH010000021.1"/>
</dbReference>
<keyword evidence="2" id="KW-1185">Reference proteome</keyword>
<gene>
    <name evidence="1" type="ORF">ABUE31_02730</name>
</gene>
<organism evidence="1 2">
    <name type="scientific">Mesorhizobium marinum</name>
    <dbReference type="NCBI Taxonomy" id="3228790"/>
    <lineage>
        <taxon>Bacteria</taxon>
        <taxon>Pseudomonadati</taxon>
        <taxon>Pseudomonadota</taxon>
        <taxon>Alphaproteobacteria</taxon>
        <taxon>Hyphomicrobiales</taxon>
        <taxon>Phyllobacteriaceae</taxon>
        <taxon>Mesorhizobium</taxon>
    </lineage>
</organism>
<protein>
    <recommendedName>
        <fullName evidence="3">DUF2188 domain-containing protein</fullName>
    </recommendedName>
</protein>
<evidence type="ECO:0000313" key="1">
    <source>
        <dbReference type="EMBL" id="MEW9804900.1"/>
    </source>
</evidence>